<protein>
    <submittedName>
        <fullName evidence="9">Molybdopterin-guanine dinucleotide biosynthesis protein A</fullName>
    </submittedName>
</protein>
<sequence length="192" mass="21939">MLRFGALVLCGGRSQRIGKNKAYLLKDNEPFISIIVNRLLEIFEKVVIAVDETQKYTQIINNRVKVVEDKRNYYGPIEGLRQGLKISQKDYIFVCGCDMPNISKDCIIELAGYIDYSYECILPFLEKPQVLHGFYSKSLYTKIESGSYFSIKGLLDDVKVKYISKFNCNIKESVININTKEDYIKFLGGANG</sequence>
<dbReference type="AlphaFoldDB" id="A0A1G6NWB2"/>
<evidence type="ECO:0000256" key="2">
    <source>
        <dbReference type="ARBA" id="ARBA00022679"/>
    </source>
</evidence>
<keyword evidence="1" id="KW-0963">Cytoplasm</keyword>
<evidence type="ECO:0000256" key="6">
    <source>
        <dbReference type="ARBA" id="ARBA00023134"/>
    </source>
</evidence>
<feature type="domain" description="MobA-like NTP transferase" evidence="8">
    <location>
        <begin position="6"/>
        <end position="144"/>
    </location>
</feature>
<dbReference type="RefSeq" id="WP_092128962.1">
    <property type="nucleotide sequence ID" value="NZ_FMYU01000008.1"/>
</dbReference>
<accession>A0A1G6NWB2</accession>
<keyword evidence="2" id="KW-0808">Transferase</keyword>
<evidence type="ECO:0000313" key="9">
    <source>
        <dbReference type="EMBL" id="SDC71634.1"/>
    </source>
</evidence>
<evidence type="ECO:0000313" key="10">
    <source>
        <dbReference type="Proteomes" id="UP000199411"/>
    </source>
</evidence>
<evidence type="ECO:0000256" key="3">
    <source>
        <dbReference type="ARBA" id="ARBA00022723"/>
    </source>
</evidence>
<dbReference type="Gene3D" id="3.90.550.10">
    <property type="entry name" value="Spore Coat Polysaccharide Biosynthesis Protein SpsA, Chain A"/>
    <property type="match status" value="1"/>
</dbReference>
<evidence type="ECO:0000256" key="7">
    <source>
        <dbReference type="ARBA" id="ARBA00023150"/>
    </source>
</evidence>
<evidence type="ECO:0000256" key="1">
    <source>
        <dbReference type="ARBA" id="ARBA00022490"/>
    </source>
</evidence>
<evidence type="ECO:0000256" key="4">
    <source>
        <dbReference type="ARBA" id="ARBA00022741"/>
    </source>
</evidence>
<dbReference type="GO" id="GO:0016779">
    <property type="term" value="F:nucleotidyltransferase activity"/>
    <property type="evidence" value="ECO:0007669"/>
    <property type="project" value="UniProtKB-ARBA"/>
</dbReference>
<dbReference type="InterPro" id="IPR029044">
    <property type="entry name" value="Nucleotide-diphossugar_trans"/>
</dbReference>
<keyword evidence="10" id="KW-1185">Reference proteome</keyword>
<dbReference type="EMBL" id="FMYU01000008">
    <property type="protein sequence ID" value="SDC71634.1"/>
    <property type="molecule type" value="Genomic_DNA"/>
</dbReference>
<reference evidence="10" key="1">
    <citation type="submission" date="2016-10" db="EMBL/GenBank/DDBJ databases">
        <authorList>
            <person name="Varghese N."/>
            <person name="Submissions S."/>
        </authorList>
    </citation>
    <scope>NUCLEOTIDE SEQUENCE [LARGE SCALE GENOMIC DNA]</scope>
    <source>
        <strain evidence="10">DSM 8415</strain>
    </source>
</reference>
<keyword evidence="4" id="KW-0547">Nucleotide-binding</keyword>
<evidence type="ECO:0000259" key="8">
    <source>
        <dbReference type="Pfam" id="PF12804"/>
    </source>
</evidence>
<dbReference type="SUPFAM" id="SSF53448">
    <property type="entry name" value="Nucleotide-diphospho-sugar transferases"/>
    <property type="match status" value="1"/>
</dbReference>
<dbReference type="InterPro" id="IPR013482">
    <property type="entry name" value="Molybde_CF_guanTrfase"/>
</dbReference>
<dbReference type="InterPro" id="IPR025877">
    <property type="entry name" value="MobA-like_NTP_Trfase"/>
</dbReference>
<keyword evidence="7" id="KW-0501">Molybdenum cofactor biosynthesis</keyword>
<dbReference type="GO" id="GO:0046872">
    <property type="term" value="F:metal ion binding"/>
    <property type="evidence" value="ECO:0007669"/>
    <property type="project" value="UniProtKB-KW"/>
</dbReference>
<keyword evidence="3" id="KW-0479">Metal-binding</keyword>
<organism evidence="9 10">
    <name type="scientific">Desulfurella multipotens</name>
    <dbReference type="NCBI Taxonomy" id="79269"/>
    <lineage>
        <taxon>Bacteria</taxon>
        <taxon>Pseudomonadati</taxon>
        <taxon>Campylobacterota</taxon>
        <taxon>Desulfurellia</taxon>
        <taxon>Desulfurellales</taxon>
        <taxon>Desulfurellaceae</taxon>
        <taxon>Desulfurella</taxon>
    </lineage>
</organism>
<name>A0A1G6NWB2_9BACT</name>
<dbReference type="GO" id="GO:0006777">
    <property type="term" value="P:Mo-molybdopterin cofactor biosynthetic process"/>
    <property type="evidence" value="ECO:0007669"/>
    <property type="project" value="UniProtKB-KW"/>
</dbReference>
<evidence type="ECO:0000256" key="5">
    <source>
        <dbReference type="ARBA" id="ARBA00022842"/>
    </source>
</evidence>
<keyword evidence="5" id="KW-0460">Magnesium</keyword>
<dbReference type="Proteomes" id="UP000199411">
    <property type="component" value="Unassembled WGS sequence"/>
</dbReference>
<dbReference type="GO" id="GO:0005525">
    <property type="term" value="F:GTP binding"/>
    <property type="evidence" value="ECO:0007669"/>
    <property type="project" value="UniProtKB-KW"/>
</dbReference>
<dbReference type="PANTHER" id="PTHR19136">
    <property type="entry name" value="MOLYBDENUM COFACTOR GUANYLYLTRANSFERASE"/>
    <property type="match status" value="1"/>
</dbReference>
<gene>
    <name evidence="9" type="ORF">SAMN05660835_01241</name>
</gene>
<dbReference type="PANTHER" id="PTHR19136:SF81">
    <property type="entry name" value="MOLYBDENUM COFACTOR GUANYLYLTRANSFERASE"/>
    <property type="match status" value="1"/>
</dbReference>
<keyword evidence="6" id="KW-0342">GTP-binding</keyword>
<dbReference type="CDD" id="cd02503">
    <property type="entry name" value="MobA"/>
    <property type="match status" value="1"/>
</dbReference>
<dbReference type="Pfam" id="PF12804">
    <property type="entry name" value="NTP_transf_3"/>
    <property type="match status" value="1"/>
</dbReference>
<proteinExistence type="predicted"/>
<dbReference type="OrthoDB" id="9788394at2"/>